<organism evidence="2">
    <name type="scientific">marine sediment metagenome</name>
    <dbReference type="NCBI Taxonomy" id="412755"/>
    <lineage>
        <taxon>unclassified sequences</taxon>
        <taxon>metagenomes</taxon>
        <taxon>ecological metagenomes</taxon>
    </lineage>
</organism>
<reference evidence="2" key="1">
    <citation type="journal article" date="2015" name="Nature">
        <title>Complex archaea that bridge the gap between prokaryotes and eukaryotes.</title>
        <authorList>
            <person name="Spang A."/>
            <person name="Saw J.H."/>
            <person name="Jorgensen S.L."/>
            <person name="Zaremba-Niedzwiedzka K."/>
            <person name="Martijn J."/>
            <person name="Lind A.E."/>
            <person name="van Eijk R."/>
            <person name="Schleper C."/>
            <person name="Guy L."/>
            <person name="Ettema T.J."/>
        </authorList>
    </citation>
    <scope>NUCLEOTIDE SEQUENCE</scope>
</reference>
<comment type="caution">
    <text evidence="2">The sequence shown here is derived from an EMBL/GenBank/DDBJ whole genome shotgun (WGS) entry which is preliminary data.</text>
</comment>
<dbReference type="CDD" id="cd00043">
    <property type="entry name" value="CYCLIN_SF"/>
    <property type="match status" value="1"/>
</dbReference>
<evidence type="ECO:0000256" key="1">
    <source>
        <dbReference type="SAM" id="MobiDB-lite"/>
    </source>
</evidence>
<dbReference type="InterPro" id="IPR036915">
    <property type="entry name" value="Cyclin-like_sf"/>
</dbReference>
<accession>A0A0F8ZA40</accession>
<proteinExistence type="predicted"/>
<feature type="region of interest" description="Disordered" evidence="1">
    <location>
        <begin position="1"/>
        <end position="20"/>
    </location>
</feature>
<dbReference type="EMBL" id="LAZR01064749">
    <property type="protein sequence ID" value="KKK56921.1"/>
    <property type="molecule type" value="Genomic_DNA"/>
</dbReference>
<dbReference type="AlphaFoldDB" id="A0A0F8ZA40"/>
<name>A0A0F8ZA40_9ZZZZ</name>
<feature type="compositionally biased region" description="Polar residues" evidence="1">
    <location>
        <begin position="1"/>
        <end position="10"/>
    </location>
</feature>
<dbReference type="SUPFAM" id="SSF47954">
    <property type="entry name" value="Cyclin-like"/>
    <property type="match status" value="1"/>
</dbReference>
<sequence length="205" mass="24098">MTSTSSQVVQNGFKPKKPRVNPIAPSLKERVVRLRKQFNTIKQISKQTHFAFFTVSDILSEEFGEEYEKYNLFKMISEDTARSIVVLKNKGYKIDQISLRTGISTDKLNSFFNESSPQGFKIITKKLNRKISNEIRRKIFNLYRRLWDRVGIYYKKAIRLLPIVIYIVFKMNGLQIHSKEIIDSSDLTQKQFRNCLLEVVRHCPE</sequence>
<feature type="non-terminal residue" evidence="2">
    <location>
        <position position="205"/>
    </location>
</feature>
<protein>
    <submittedName>
        <fullName evidence="2">Uncharacterized protein</fullName>
    </submittedName>
</protein>
<gene>
    <name evidence="2" type="ORF">LCGC14_3059670</name>
</gene>
<dbReference type="Gene3D" id="1.10.472.10">
    <property type="entry name" value="Cyclin-like"/>
    <property type="match status" value="1"/>
</dbReference>
<evidence type="ECO:0000313" key="2">
    <source>
        <dbReference type="EMBL" id="KKK56921.1"/>
    </source>
</evidence>